<dbReference type="Pfam" id="PF13499">
    <property type="entry name" value="EF-hand_7"/>
    <property type="match status" value="1"/>
</dbReference>
<evidence type="ECO:0000256" key="1">
    <source>
        <dbReference type="ARBA" id="ARBA00022837"/>
    </source>
</evidence>
<dbReference type="InterPro" id="IPR011992">
    <property type="entry name" value="EF-hand-dom_pair"/>
</dbReference>
<dbReference type="InterPro" id="IPR002048">
    <property type="entry name" value="EF_hand_dom"/>
</dbReference>
<dbReference type="SMART" id="SM00054">
    <property type="entry name" value="EFh"/>
    <property type="match status" value="3"/>
</dbReference>
<dbReference type="PROSITE" id="PS50222">
    <property type="entry name" value="EF_HAND_2"/>
    <property type="match status" value="2"/>
</dbReference>
<accession>A0A9W9YGU1</accession>
<dbReference type="CDD" id="cd00051">
    <property type="entry name" value="EFh"/>
    <property type="match status" value="1"/>
</dbReference>
<dbReference type="OrthoDB" id="427950at2759"/>
<protein>
    <recommendedName>
        <fullName evidence="2">EF-hand domain-containing protein</fullName>
    </recommendedName>
</protein>
<gene>
    <name evidence="3" type="ORF">OS493_014885</name>
</gene>
<evidence type="ECO:0000313" key="3">
    <source>
        <dbReference type="EMBL" id="KAJ7334561.1"/>
    </source>
</evidence>
<dbReference type="EMBL" id="MU827784">
    <property type="protein sequence ID" value="KAJ7334561.1"/>
    <property type="molecule type" value="Genomic_DNA"/>
</dbReference>
<keyword evidence="4" id="KW-1185">Reference proteome</keyword>
<evidence type="ECO:0000313" key="4">
    <source>
        <dbReference type="Proteomes" id="UP001163046"/>
    </source>
</evidence>
<feature type="domain" description="EF-hand" evidence="2">
    <location>
        <begin position="104"/>
        <end position="139"/>
    </location>
</feature>
<reference evidence="3" key="1">
    <citation type="submission" date="2023-01" db="EMBL/GenBank/DDBJ databases">
        <title>Genome assembly of the deep-sea coral Lophelia pertusa.</title>
        <authorList>
            <person name="Herrera S."/>
            <person name="Cordes E."/>
        </authorList>
    </citation>
    <scope>NUCLEOTIDE SEQUENCE</scope>
    <source>
        <strain evidence="3">USNM1676648</strain>
        <tissue evidence="3">Polyp</tissue>
    </source>
</reference>
<organism evidence="3 4">
    <name type="scientific">Desmophyllum pertusum</name>
    <dbReference type="NCBI Taxonomy" id="174260"/>
    <lineage>
        <taxon>Eukaryota</taxon>
        <taxon>Metazoa</taxon>
        <taxon>Cnidaria</taxon>
        <taxon>Anthozoa</taxon>
        <taxon>Hexacorallia</taxon>
        <taxon>Scleractinia</taxon>
        <taxon>Caryophylliina</taxon>
        <taxon>Caryophylliidae</taxon>
        <taxon>Desmophyllum</taxon>
    </lineage>
</organism>
<proteinExistence type="predicted"/>
<sequence>MATSVDLTKNKMWVNRMGEYFDSVDLNKNGYLTLDEILQWAANMRVMCKATNLEMTNLRIQLRQFWGAIGLRPGVQMTKQAFVQGVNRLAREELERKRRGQKTLHEQVNNAFFDVMDINNDGTVTLDELKVMMKACDMDPSGADGWFDAADTNKNGKIERQELNMCEFDFWFRPELEENSEMFGGAYSGRQGFV</sequence>
<dbReference type="Pfam" id="PF13202">
    <property type="entry name" value="EF-hand_5"/>
    <property type="match status" value="1"/>
</dbReference>
<name>A0A9W9YGU1_9CNID</name>
<dbReference type="GO" id="GO:0005509">
    <property type="term" value="F:calcium ion binding"/>
    <property type="evidence" value="ECO:0007669"/>
    <property type="project" value="InterPro"/>
</dbReference>
<dbReference type="Proteomes" id="UP001163046">
    <property type="component" value="Unassembled WGS sequence"/>
</dbReference>
<comment type="caution">
    <text evidence="3">The sequence shown here is derived from an EMBL/GenBank/DDBJ whole genome shotgun (WGS) entry which is preliminary data.</text>
</comment>
<feature type="domain" description="EF-hand" evidence="2">
    <location>
        <begin position="12"/>
        <end position="47"/>
    </location>
</feature>
<dbReference type="AlphaFoldDB" id="A0A9W9YGU1"/>
<dbReference type="SUPFAM" id="SSF47473">
    <property type="entry name" value="EF-hand"/>
    <property type="match status" value="1"/>
</dbReference>
<dbReference type="Gene3D" id="1.10.238.10">
    <property type="entry name" value="EF-hand"/>
    <property type="match status" value="1"/>
</dbReference>
<keyword evidence="1" id="KW-0106">Calcium</keyword>
<dbReference type="PROSITE" id="PS00018">
    <property type="entry name" value="EF_HAND_1"/>
    <property type="match status" value="3"/>
</dbReference>
<evidence type="ECO:0000259" key="2">
    <source>
        <dbReference type="PROSITE" id="PS50222"/>
    </source>
</evidence>
<dbReference type="InterPro" id="IPR018247">
    <property type="entry name" value="EF_Hand_1_Ca_BS"/>
</dbReference>